<name>A0A0F9VFN9_9ZZZZ</name>
<dbReference type="EMBL" id="LAZR01000548">
    <property type="protein sequence ID" value="KKN64628.1"/>
    <property type="molecule type" value="Genomic_DNA"/>
</dbReference>
<protein>
    <submittedName>
        <fullName evidence="2">Uncharacterized protein</fullName>
    </submittedName>
</protein>
<reference evidence="2" key="1">
    <citation type="journal article" date="2015" name="Nature">
        <title>Complex archaea that bridge the gap between prokaryotes and eukaryotes.</title>
        <authorList>
            <person name="Spang A."/>
            <person name="Saw J.H."/>
            <person name="Jorgensen S.L."/>
            <person name="Zaremba-Niedzwiedzka K."/>
            <person name="Martijn J."/>
            <person name="Lind A.E."/>
            <person name="van Eijk R."/>
            <person name="Schleper C."/>
            <person name="Guy L."/>
            <person name="Ettema T.J."/>
        </authorList>
    </citation>
    <scope>NUCLEOTIDE SEQUENCE</scope>
</reference>
<evidence type="ECO:0000256" key="1">
    <source>
        <dbReference type="SAM" id="MobiDB-lite"/>
    </source>
</evidence>
<organism evidence="2">
    <name type="scientific">marine sediment metagenome</name>
    <dbReference type="NCBI Taxonomy" id="412755"/>
    <lineage>
        <taxon>unclassified sequences</taxon>
        <taxon>metagenomes</taxon>
        <taxon>ecological metagenomes</taxon>
    </lineage>
</organism>
<gene>
    <name evidence="2" type="ORF">LCGC14_0489580</name>
</gene>
<feature type="region of interest" description="Disordered" evidence="1">
    <location>
        <begin position="1"/>
        <end position="48"/>
    </location>
</feature>
<comment type="caution">
    <text evidence="2">The sequence shown here is derived from an EMBL/GenBank/DDBJ whole genome shotgun (WGS) entry which is preliminary data.</text>
</comment>
<accession>A0A0F9VFN9</accession>
<sequence>MPRPKRTPKDKDAASEALLDNLTKKGQVKEERDEANDDPFLDQDGDMRVVPTNADLSGLVSDEASINSLPFKEILRRNLQVTLRATEMAELAYHANPRQGTATALTSMQNLATDLIKAIEERQDPMDLASEVEEAVIQPMIAEFIKILTSEAERKRSALMAITPAENAGVVSHEMRDLLAGIRGGMDEAYDDGRRKLEDLLCSKIKKTK</sequence>
<dbReference type="AlphaFoldDB" id="A0A0F9VFN9"/>
<feature type="compositionally biased region" description="Acidic residues" evidence="1">
    <location>
        <begin position="33"/>
        <end position="44"/>
    </location>
</feature>
<proteinExistence type="predicted"/>
<evidence type="ECO:0000313" key="2">
    <source>
        <dbReference type="EMBL" id="KKN64628.1"/>
    </source>
</evidence>